<evidence type="ECO:0000256" key="6">
    <source>
        <dbReference type="RuleBase" id="RU000667"/>
    </source>
</evidence>
<evidence type="ECO:0000313" key="8">
    <source>
        <dbReference type="Proteomes" id="UP000176504"/>
    </source>
</evidence>
<dbReference type="InterPro" id="IPR038380">
    <property type="entry name" value="Ribosomal_bS21_sf"/>
</dbReference>
<dbReference type="EMBL" id="MEVI01000002">
    <property type="protein sequence ID" value="OGC55494.1"/>
    <property type="molecule type" value="Genomic_DNA"/>
</dbReference>
<dbReference type="GO" id="GO:0003735">
    <property type="term" value="F:structural constituent of ribosome"/>
    <property type="evidence" value="ECO:0007669"/>
    <property type="project" value="InterPro"/>
</dbReference>
<dbReference type="GO" id="GO:0006412">
    <property type="term" value="P:translation"/>
    <property type="evidence" value="ECO:0007669"/>
    <property type="project" value="UniProtKB-UniRule"/>
</dbReference>
<dbReference type="InterPro" id="IPR001911">
    <property type="entry name" value="Ribosomal_bS21"/>
</dbReference>
<name>A0A1F4VE97_UNCKA</name>
<evidence type="ECO:0000256" key="2">
    <source>
        <dbReference type="ARBA" id="ARBA00022980"/>
    </source>
</evidence>
<dbReference type="Pfam" id="PF01165">
    <property type="entry name" value="Ribosomal_S21"/>
    <property type="match status" value="1"/>
</dbReference>
<evidence type="ECO:0000313" key="7">
    <source>
        <dbReference type="EMBL" id="OGC55494.1"/>
    </source>
</evidence>
<reference evidence="7 8" key="1">
    <citation type="journal article" date="2016" name="Nat. Commun.">
        <title>Thousands of microbial genomes shed light on interconnected biogeochemical processes in an aquifer system.</title>
        <authorList>
            <person name="Anantharaman K."/>
            <person name="Brown C.T."/>
            <person name="Hug L.A."/>
            <person name="Sharon I."/>
            <person name="Castelle C.J."/>
            <person name="Probst A.J."/>
            <person name="Thomas B.C."/>
            <person name="Singh A."/>
            <person name="Wilkins M.J."/>
            <person name="Karaoz U."/>
            <person name="Brodie E.L."/>
            <person name="Williams K.H."/>
            <person name="Hubbard S.S."/>
            <person name="Banfield J.F."/>
        </authorList>
    </citation>
    <scope>NUCLEOTIDE SEQUENCE [LARGE SCALE GENOMIC DNA]</scope>
</reference>
<accession>A0A1F4VE97</accession>
<keyword evidence="3 5" id="KW-0687">Ribonucleoprotein</keyword>
<dbReference type="PRINTS" id="PR00976">
    <property type="entry name" value="RIBOSOMALS21"/>
</dbReference>
<dbReference type="PANTHER" id="PTHR21109:SF0">
    <property type="entry name" value="SMALL RIBOSOMAL SUBUNIT PROTEIN BS21M"/>
    <property type="match status" value="1"/>
</dbReference>
<dbReference type="Gene3D" id="1.20.5.1150">
    <property type="entry name" value="Ribosomal protein S8"/>
    <property type="match status" value="1"/>
</dbReference>
<evidence type="ECO:0000256" key="4">
    <source>
        <dbReference type="ARBA" id="ARBA00035135"/>
    </source>
</evidence>
<dbReference type="HAMAP" id="MF_00358">
    <property type="entry name" value="Ribosomal_bS21"/>
    <property type="match status" value="1"/>
</dbReference>
<sequence>MAKVKVRHDETLEQALRRFQREVQKEGILQEVKDREFYEKPSAIKRRKMKEQARRIYNERMHRT</sequence>
<dbReference type="AlphaFoldDB" id="A0A1F4VE97"/>
<dbReference type="GO" id="GO:1990904">
    <property type="term" value="C:ribonucleoprotein complex"/>
    <property type="evidence" value="ECO:0007669"/>
    <property type="project" value="UniProtKB-KW"/>
</dbReference>
<keyword evidence="2 5" id="KW-0689">Ribosomal protein</keyword>
<comment type="caution">
    <text evidence="7">The sequence shown here is derived from an EMBL/GenBank/DDBJ whole genome shotgun (WGS) entry which is preliminary data.</text>
</comment>
<organism evidence="7 8">
    <name type="scientific">candidate division WWE3 bacterium RIFCSPLOWO2_01_FULL_41_18</name>
    <dbReference type="NCBI Taxonomy" id="1802625"/>
    <lineage>
        <taxon>Bacteria</taxon>
        <taxon>Katanobacteria</taxon>
    </lineage>
</organism>
<evidence type="ECO:0000256" key="3">
    <source>
        <dbReference type="ARBA" id="ARBA00023274"/>
    </source>
</evidence>
<evidence type="ECO:0000256" key="5">
    <source>
        <dbReference type="HAMAP-Rule" id="MF_00358"/>
    </source>
</evidence>
<dbReference type="PANTHER" id="PTHR21109">
    <property type="entry name" value="MITOCHONDRIAL 28S RIBOSOMAL PROTEIN S21"/>
    <property type="match status" value="1"/>
</dbReference>
<gene>
    <name evidence="5" type="primary">rpsU</name>
    <name evidence="7" type="ORF">A3A78_00870</name>
</gene>
<proteinExistence type="inferred from homology"/>
<dbReference type="NCBIfam" id="TIGR00030">
    <property type="entry name" value="S21p"/>
    <property type="match status" value="1"/>
</dbReference>
<protein>
    <recommendedName>
        <fullName evidence="4 5">Small ribosomal subunit protein bS21</fullName>
    </recommendedName>
</protein>
<evidence type="ECO:0000256" key="1">
    <source>
        <dbReference type="ARBA" id="ARBA00006640"/>
    </source>
</evidence>
<dbReference type="GO" id="GO:0005840">
    <property type="term" value="C:ribosome"/>
    <property type="evidence" value="ECO:0007669"/>
    <property type="project" value="UniProtKB-KW"/>
</dbReference>
<dbReference type="Proteomes" id="UP000176504">
    <property type="component" value="Unassembled WGS sequence"/>
</dbReference>
<comment type="similarity">
    <text evidence="1 5 6">Belongs to the bacterial ribosomal protein bS21 family.</text>
</comment>